<evidence type="ECO:0000256" key="1">
    <source>
        <dbReference type="ARBA" id="ARBA00022741"/>
    </source>
</evidence>
<reference evidence="3 4" key="1">
    <citation type="submission" date="2020-03" db="EMBL/GenBank/DDBJ databases">
        <title>Draft Genome Sequence of Cudoniella acicularis.</title>
        <authorList>
            <person name="Buettner E."/>
            <person name="Kellner H."/>
        </authorList>
    </citation>
    <scope>NUCLEOTIDE SEQUENCE [LARGE SCALE GENOMIC DNA]</scope>
    <source>
        <strain evidence="3 4">DSM 108380</strain>
    </source>
</reference>
<evidence type="ECO:0000313" key="4">
    <source>
        <dbReference type="Proteomes" id="UP000566819"/>
    </source>
</evidence>
<dbReference type="InterPro" id="IPR043129">
    <property type="entry name" value="ATPase_NBD"/>
</dbReference>
<keyword evidence="2" id="KW-0067">ATP-binding</keyword>
<organism evidence="3 4">
    <name type="scientific">Cudoniella acicularis</name>
    <dbReference type="NCBI Taxonomy" id="354080"/>
    <lineage>
        <taxon>Eukaryota</taxon>
        <taxon>Fungi</taxon>
        <taxon>Dikarya</taxon>
        <taxon>Ascomycota</taxon>
        <taxon>Pezizomycotina</taxon>
        <taxon>Leotiomycetes</taxon>
        <taxon>Helotiales</taxon>
        <taxon>Tricladiaceae</taxon>
        <taxon>Cudoniella</taxon>
    </lineage>
</organism>
<dbReference type="Gene3D" id="3.30.420.40">
    <property type="match status" value="2"/>
</dbReference>
<dbReference type="PANTHER" id="PTHR14187:SF82">
    <property type="entry name" value="FAMILY CHAPERONE, PUTATIVE (AFU_ORTHOLOGUE AFUA_7G08575)-RELATED"/>
    <property type="match status" value="1"/>
</dbReference>
<dbReference type="PANTHER" id="PTHR14187">
    <property type="entry name" value="ALPHA KINASE/ELONGATION FACTOR 2 KINASE"/>
    <property type="match status" value="1"/>
</dbReference>
<dbReference type="SUPFAM" id="SSF53067">
    <property type="entry name" value="Actin-like ATPase domain"/>
    <property type="match status" value="2"/>
</dbReference>
<dbReference type="EMBL" id="JAAMPI010001239">
    <property type="protein sequence ID" value="KAF4626038.1"/>
    <property type="molecule type" value="Genomic_DNA"/>
</dbReference>
<dbReference type="GO" id="GO:0005524">
    <property type="term" value="F:ATP binding"/>
    <property type="evidence" value="ECO:0007669"/>
    <property type="project" value="UniProtKB-KW"/>
</dbReference>
<dbReference type="InterPro" id="IPR013126">
    <property type="entry name" value="Hsp_70_fam"/>
</dbReference>
<keyword evidence="4" id="KW-1185">Reference proteome</keyword>
<name>A0A8H4VX87_9HELO</name>
<protein>
    <recommendedName>
        <fullName evidence="5">Actin-like ATPase domain-containing protein</fullName>
    </recommendedName>
</protein>
<dbReference type="AlphaFoldDB" id="A0A8H4VX87"/>
<evidence type="ECO:0000313" key="3">
    <source>
        <dbReference type="EMBL" id="KAF4626038.1"/>
    </source>
</evidence>
<accession>A0A8H4VX87</accession>
<comment type="caution">
    <text evidence="3">The sequence shown here is derived from an EMBL/GenBank/DDBJ whole genome shotgun (WGS) entry which is preliminary data.</text>
</comment>
<dbReference type="Gene3D" id="3.90.640.10">
    <property type="entry name" value="Actin, Chain A, domain 4"/>
    <property type="match status" value="1"/>
</dbReference>
<evidence type="ECO:0008006" key="5">
    <source>
        <dbReference type="Google" id="ProtNLM"/>
    </source>
</evidence>
<dbReference type="Proteomes" id="UP000566819">
    <property type="component" value="Unassembled WGS sequence"/>
</dbReference>
<dbReference type="Pfam" id="PF00012">
    <property type="entry name" value="HSP70"/>
    <property type="match status" value="1"/>
</dbReference>
<proteinExistence type="predicted"/>
<dbReference type="CDD" id="cd10170">
    <property type="entry name" value="ASKHA_NBD_HSP70"/>
    <property type="match status" value="1"/>
</dbReference>
<evidence type="ECO:0000256" key="2">
    <source>
        <dbReference type="ARBA" id="ARBA00022840"/>
    </source>
</evidence>
<dbReference type="PRINTS" id="PR00301">
    <property type="entry name" value="HEATSHOCK70"/>
</dbReference>
<dbReference type="OrthoDB" id="2963168at2759"/>
<keyword evidence="1" id="KW-0547">Nucleotide-binding</keyword>
<dbReference type="GO" id="GO:0140662">
    <property type="term" value="F:ATP-dependent protein folding chaperone"/>
    <property type="evidence" value="ECO:0007669"/>
    <property type="project" value="InterPro"/>
</dbReference>
<sequence length="560" mass="62570">MDFLENLSLDERKLIIGIDFGTTFSGVAWAETRRGDHHTVIETWPSRLGTREGMSSVKVPTELRYTPEGTQWGFQIPNIIERHQWFKIGISEKKATPVGEKTPEELTTDYLSELYKHLMYTLEQQLGAAILRTIPLEFCLTVPAIWSELAKENTLKACKKAGIKSKSEILLVSEPATAICALHSLDPHGLNIGDSFVLCDAGGGTVDLISYTITQLHPILQVKEAAGGTGGLCGSIFLNRAFAKFLTTKLRGEDGWDDEILSEAMDRFDSVIKKQYSPATEDEDGYTILVPGLANNPKLGIRRGRFTIKPAEMRAIFEPVINKIVVLVKDQIKASNRLIRAVLLVGGFGQNTYLKERLRTSVNGVEVLQPPNAWTAIVRGAVMMGLSHSNSRLGKVNVVSRAARKHYGIELNVNFHTDVHDYDKRYWCPKHKCYRVSAMRWFIHKGDAVEENKPHPLRLVFNRLVDDGRPKSVGMTVWADSYSDNAPAHKGDNVQQLVTLDADLTHLSKSVLNSTIRILEDGKRYYVIDAAVEATFYSASTKYVLLCQGKRYDTVTAEYA</sequence>
<gene>
    <name evidence="3" type="ORF">G7Y89_g12118</name>
</gene>